<proteinExistence type="predicted"/>
<sequence length="522" mass="56777">MILPLVLAIVAAALSAAAVGILTLWLYPGRELAPAASVFADTNRETAFLFDGEVLVDSTATARALLAASPLKGAAWGSLMGFLSGRFDNLEAQLQRVIADGTIEIPSIGKSKPLILKAEHEGGLTRLTLKDASNDTATSGGSLLAQRAMLDELALLRDTVATAPMLLWRENAAGEVVWANGPYMVQAFAIMDESKELSWPLPRLFNRTAAKSGKDQRQSLTPPGKARLWFDVSSCPEQDGDLMFAIPADVAVKAENALRDFMQTLTKTFAQLPIGLAIFDNQRKLQLFNPALMDLTQLQADFLSLRPSLSAVLDAMRDHKMLPEPKDYHDWRRQIVEIEKGAAAGLYEETWSLPDGQTYRVTGRPHPNGALALLVEDISGEMLRTRRYRADLELGQSVIDHMEEAIAVFSQSGQLVMSNNGYVGLWGDDPAGDLGEPTVKTLSAHWRTQSAPNSLWAEVEDYVATVGDRESWRGEARLLDGRLISCRFSPLAAGSTLALFRLMPPAEAGQARLAEGAGLRRA</sequence>
<dbReference type="Proteomes" id="UP001157355">
    <property type="component" value="Unassembled WGS sequence"/>
</dbReference>
<dbReference type="AlphaFoldDB" id="A0AA37U2D6"/>
<reference evidence="1 2" key="1">
    <citation type="journal article" date="2014" name="Int. J. Syst. Evol. Microbiol.">
        <title>Complete genome sequence of Corynebacterium casei LMG S-19264T (=DSM 44701T), isolated from a smear-ripened cheese.</title>
        <authorList>
            <consortium name="US DOE Joint Genome Institute (JGI-PGF)"/>
            <person name="Walter F."/>
            <person name="Albersmeier A."/>
            <person name="Kalinowski J."/>
            <person name="Ruckert C."/>
        </authorList>
    </citation>
    <scope>NUCLEOTIDE SEQUENCE [LARGE SCALE GENOMIC DNA]</scope>
    <source>
        <strain evidence="1 2">NBRC 111766</strain>
    </source>
</reference>
<gene>
    <name evidence="1" type="ORF">GCM10010873_12040</name>
</gene>
<accession>A0AA37U2D6</accession>
<comment type="caution">
    <text evidence="1">The sequence shown here is derived from an EMBL/GenBank/DDBJ whole genome shotgun (WGS) entry which is preliminary data.</text>
</comment>
<evidence type="ECO:0000313" key="1">
    <source>
        <dbReference type="EMBL" id="GLS86230.1"/>
    </source>
</evidence>
<protein>
    <submittedName>
        <fullName evidence="1">Diguanylate cyclase</fullName>
    </submittedName>
</protein>
<dbReference type="RefSeq" id="WP_284324430.1">
    <property type="nucleotide sequence ID" value="NZ_BSPP01000004.1"/>
</dbReference>
<organism evidence="1 2">
    <name type="scientific">Cypionkella aquatica</name>
    <dbReference type="NCBI Taxonomy" id="1756042"/>
    <lineage>
        <taxon>Bacteria</taxon>
        <taxon>Pseudomonadati</taxon>
        <taxon>Pseudomonadota</taxon>
        <taxon>Alphaproteobacteria</taxon>
        <taxon>Rhodobacterales</taxon>
        <taxon>Paracoccaceae</taxon>
        <taxon>Cypionkella</taxon>
    </lineage>
</organism>
<dbReference type="SUPFAM" id="SSF55785">
    <property type="entry name" value="PYP-like sensor domain (PAS domain)"/>
    <property type="match status" value="2"/>
</dbReference>
<keyword evidence="2" id="KW-1185">Reference proteome</keyword>
<dbReference type="Pfam" id="PF12860">
    <property type="entry name" value="PAS_7"/>
    <property type="match status" value="1"/>
</dbReference>
<evidence type="ECO:0000313" key="2">
    <source>
        <dbReference type="Proteomes" id="UP001157355"/>
    </source>
</evidence>
<dbReference type="InterPro" id="IPR035965">
    <property type="entry name" value="PAS-like_dom_sf"/>
</dbReference>
<dbReference type="EMBL" id="BSPP01000004">
    <property type="protein sequence ID" value="GLS86230.1"/>
    <property type="molecule type" value="Genomic_DNA"/>
</dbReference>
<name>A0AA37U2D6_9RHOB</name>